<dbReference type="EMBL" id="JACVVK020000024">
    <property type="protein sequence ID" value="KAK7502736.1"/>
    <property type="molecule type" value="Genomic_DNA"/>
</dbReference>
<evidence type="ECO:0000313" key="1">
    <source>
        <dbReference type="EMBL" id="KAK7502736.1"/>
    </source>
</evidence>
<dbReference type="Proteomes" id="UP001519460">
    <property type="component" value="Unassembled WGS sequence"/>
</dbReference>
<organism evidence="1 2">
    <name type="scientific">Batillaria attramentaria</name>
    <dbReference type="NCBI Taxonomy" id="370345"/>
    <lineage>
        <taxon>Eukaryota</taxon>
        <taxon>Metazoa</taxon>
        <taxon>Spiralia</taxon>
        <taxon>Lophotrochozoa</taxon>
        <taxon>Mollusca</taxon>
        <taxon>Gastropoda</taxon>
        <taxon>Caenogastropoda</taxon>
        <taxon>Sorbeoconcha</taxon>
        <taxon>Cerithioidea</taxon>
        <taxon>Batillariidae</taxon>
        <taxon>Batillaria</taxon>
    </lineage>
</organism>
<keyword evidence="2" id="KW-1185">Reference proteome</keyword>
<dbReference type="AlphaFoldDB" id="A0ABD0LTB4"/>
<reference evidence="1 2" key="1">
    <citation type="journal article" date="2023" name="Sci. Data">
        <title>Genome assembly of the Korean intertidal mud-creeper Batillaria attramentaria.</title>
        <authorList>
            <person name="Patra A.K."/>
            <person name="Ho P.T."/>
            <person name="Jun S."/>
            <person name="Lee S.J."/>
            <person name="Kim Y."/>
            <person name="Won Y.J."/>
        </authorList>
    </citation>
    <scope>NUCLEOTIDE SEQUENCE [LARGE SCALE GENOMIC DNA]</scope>
    <source>
        <strain evidence="1">Wonlab-2016</strain>
    </source>
</reference>
<name>A0ABD0LTB4_9CAEN</name>
<accession>A0ABD0LTB4</accession>
<evidence type="ECO:0000313" key="2">
    <source>
        <dbReference type="Proteomes" id="UP001519460"/>
    </source>
</evidence>
<protein>
    <submittedName>
        <fullName evidence="1">Uncharacterized protein</fullName>
    </submittedName>
</protein>
<proteinExistence type="predicted"/>
<sequence>MLSCRCGLVCSTDYSSIRGGWNSLSHWQWKPADGLINIAGKAGPRALSGCSSAEALDQTMLGIETNESDGVQRLRAMECSAYEVWSVATVRYGV</sequence>
<comment type="caution">
    <text evidence="1">The sequence shown here is derived from an EMBL/GenBank/DDBJ whole genome shotgun (WGS) entry which is preliminary data.</text>
</comment>
<gene>
    <name evidence="1" type="ORF">BaRGS_00005986</name>
</gene>